<dbReference type="AlphaFoldDB" id="A0A419NAR5"/>
<name>A0A419NAR5_9GAMM</name>
<evidence type="ECO:0000313" key="1">
    <source>
        <dbReference type="EMBL" id="RJT45073.1"/>
    </source>
</evidence>
<gene>
    <name evidence="1" type="ORF">D6C13_08260</name>
</gene>
<dbReference type="EMBL" id="RAHH01000008">
    <property type="protein sequence ID" value="RJT45073.1"/>
    <property type="molecule type" value="Genomic_DNA"/>
</dbReference>
<accession>A0A419NAR5</accession>
<organism evidence="1 2">
    <name type="scientific">Rahnella woolbedingensis</name>
    <dbReference type="NCBI Taxonomy" id="1510574"/>
    <lineage>
        <taxon>Bacteria</taxon>
        <taxon>Pseudomonadati</taxon>
        <taxon>Pseudomonadota</taxon>
        <taxon>Gammaproteobacteria</taxon>
        <taxon>Enterobacterales</taxon>
        <taxon>Yersiniaceae</taxon>
        <taxon>Rahnella</taxon>
    </lineage>
</organism>
<dbReference type="RefSeq" id="WP_120132307.1">
    <property type="nucleotide sequence ID" value="NZ_RAHH01000008.1"/>
</dbReference>
<evidence type="ECO:0000313" key="2">
    <source>
        <dbReference type="Proteomes" id="UP000284908"/>
    </source>
</evidence>
<dbReference type="InterPro" id="IPR045657">
    <property type="entry name" value="DUF6392"/>
</dbReference>
<reference evidence="1 2" key="1">
    <citation type="submission" date="2018-09" db="EMBL/GenBank/DDBJ databases">
        <authorList>
            <person name="Le Fleche-Mateos A."/>
        </authorList>
    </citation>
    <scope>NUCLEOTIDE SEQUENCE [LARGE SCALE GENOMIC DNA]</scope>
    <source>
        <strain evidence="1 2">DSM 27399</strain>
    </source>
</reference>
<proteinExistence type="predicted"/>
<keyword evidence="2" id="KW-1185">Reference proteome</keyword>
<comment type="caution">
    <text evidence="1">The sequence shown here is derived from an EMBL/GenBank/DDBJ whole genome shotgun (WGS) entry which is preliminary data.</text>
</comment>
<sequence length="169" mass="19707">MNIDAEKLIKQLNKPYMEIYNKGLIPYKTKPYGPVDENEAGLDMKREGMLLVFINNLEKILKEVTLRLEDKTKTDWLFPNQMPFGLEPVMSQQWVRKHFGAPMIYVDAKIAMNIYMGVKEIYTLPAPDQYIAAALTFNKDLFVKRVTFYPIERAKEIQEALEKKRLSGK</sequence>
<protein>
    <recommendedName>
        <fullName evidence="3">Pyocin immunity protein</fullName>
    </recommendedName>
</protein>
<evidence type="ECO:0008006" key="3">
    <source>
        <dbReference type="Google" id="ProtNLM"/>
    </source>
</evidence>
<dbReference type="Proteomes" id="UP000284908">
    <property type="component" value="Unassembled WGS sequence"/>
</dbReference>
<dbReference type="Pfam" id="PF19929">
    <property type="entry name" value="DUF6392"/>
    <property type="match status" value="1"/>
</dbReference>
<dbReference type="OrthoDB" id="6432498at2"/>